<evidence type="ECO:0000256" key="5">
    <source>
        <dbReference type="ARBA" id="ARBA00022989"/>
    </source>
</evidence>
<evidence type="ECO:0000256" key="1">
    <source>
        <dbReference type="ARBA" id="ARBA00004141"/>
    </source>
</evidence>
<name>A0AAJ7T237_PETMA</name>
<evidence type="ECO:0000256" key="3">
    <source>
        <dbReference type="ARBA" id="ARBA00022692"/>
    </source>
</evidence>
<evidence type="ECO:0000256" key="6">
    <source>
        <dbReference type="ARBA" id="ARBA00023136"/>
    </source>
</evidence>
<dbReference type="KEGG" id="pmrn:116942302"/>
<feature type="compositionally biased region" description="Polar residues" evidence="7">
    <location>
        <begin position="1"/>
        <end position="12"/>
    </location>
</feature>
<evidence type="ECO:0000256" key="4">
    <source>
        <dbReference type="ARBA" id="ARBA00022889"/>
    </source>
</evidence>
<proteinExistence type="inferred from homology"/>
<evidence type="ECO:0000256" key="2">
    <source>
        <dbReference type="ARBA" id="ARBA00008141"/>
    </source>
</evidence>
<keyword evidence="6 8" id="KW-0472">Membrane</keyword>
<dbReference type="Pfam" id="PF04923">
    <property type="entry name" value="Ninjurin"/>
    <property type="match status" value="1"/>
</dbReference>
<protein>
    <submittedName>
        <fullName evidence="10">Ninjurin-1-like</fullName>
    </submittedName>
</protein>
<evidence type="ECO:0000256" key="7">
    <source>
        <dbReference type="SAM" id="MobiDB-lite"/>
    </source>
</evidence>
<organism evidence="9 10">
    <name type="scientific">Petromyzon marinus</name>
    <name type="common">Sea lamprey</name>
    <dbReference type="NCBI Taxonomy" id="7757"/>
    <lineage>
        <taxon>Eukaryota</taxon>
        <taxon>Metazoa</taxon>
        <taxon>Chordata</taxon>
        <taxon>Craniata</taxon>
        <taxon>Vertebrata</taxon>
        <taxon>Cyclostomata</taxon>
        <taxon>Hyperoartia</taxon>
        <taxon>Petromyzontiformes</taxon>
        <taxon>Petromyzontidae</taxon>
        <taxon>Petromyzon</taxon>
    </lineage>
</organism>
<dbReference type="Proteomes" id="UP001318040">
    <property type="component" value="Chromosome 14"/>
</dbReference>
<keyword evidence="4" id="KW-0130">Cell adhesion</keyword>
<reference evidence="10" key="1">
    <citation type="submission" date="2025-08" db="UniProtKB">
        <authorList>
            <consortium name="RefSeq"/>
        </authorList>
    </citation>
    <scope>IDENTIFICATION</scope>
    <source>
        <tissue evidence="10">Sperm</tissue>
    </source>
</reference>
<sequence>MEGNAALNSTSEGPGLLESGYGSGENASGKYSADYMKNLKRYSSVKTVAQSFLDVALLMANASQLKSVMDSGTEFKYFKPLLGMLALSISLQILVGLFLICIVISDLKNEKQRLNGRRSDILNTLATSITFLIVVINIFITAFGTHN</sequence>
<dbReference type="AlphaFoldDB" id="A0AAJ7T237"/>
<dbReference type="GO" id="GO:0016020">
    <property type="term" value="C:membrane"/>
    <property type="evidence" value="ECO:0007669"/>
    <property type="project" value="UniProtKB-SubCell"/>
</dbReference>
<keyword evidence="9" id="KW-1185">Reference proteome</keyword>
<evidence type="ECO:0000313" key="9">
    <source>
        <dbReference type="Proteomes" id="UP001318040"/>
    </source>
</evidence>
<dbReference type="PANTHER" id="PTHR12316">
    <property type="entry name" value="NINJURIN-RELATED"/>
    <property type="match status" value="1"/>
</dbReference>
<comment type="subcellular location">
    <subcellularLocation>
        <location evidence="1">Membrane</location>
        <topology evidence="1">Multi-pass membrane protein</topology>
    </subcellularLocation>
</comment>
<feature type="transmembrane region" description="Helical" evidence="8">
    <location>
        <begin position="125"/>
        <end position="144"/>
    </location>
</feature>
<dbReference type="RefSeq" id="XP_032809921.1">
    <property type="nucleotide sequence ID" value="XM_032954030.1"/>
</dbReference>
<accession>A0AAJ7T237</accession>
<keyword evidence="5 8" id="KW-1133">Transmembrane helix</keyword>
<dbReference type="GO" id="GO:0007155">
    <property type="term" value="P:cell adhesion"/>
    <property type="evidence" value="ECO:0007669"/>
    <property type="project" value="UniProtKB-KW"/>
</dbReference>
<keyword evidence="3 8" id="KW-0812">Transmembrane</keyword>
<dbReference type="InterPro" id="IPR007007">
    <property type="entry name" value="Ninjurin"/>
</dbReference>
<dbReference type="GO" id="GO:0042246">
    <property type="term" value="P:tissue regeneration"/>
    <property type="evidence" value="ECO:0007669"/>
    <property type="project" value="InterPro"/>
</dbReference>
<gene>
    <name evidence="10" type="primary">LOC116942302</name>
</gene>
<dbReference type="PANTHER" id="PTHR12316:SF17">
    <property type="entry name" value="NINJURIN C, ISOFORM D"/>
    <property type="match status" value="1"/>
</dbReference>
<feature type="region of interest" description="Disordered" evidence="7">
    <location>
        <begin position="1"/>
        <end position="21"/>
    </location>
</feature>
<evidence type="ECO:0000313" key="10">
    <source>
        <dbReference type="RefSeq" id="XP_032809921.1"/>
    </source>
</evidence>
<evidence type="ECO:0000256" key="8">
    <source>
        <dbReference type="SAM" id="Phobius"/>
    </source>
</evidence>
<comment type="similarity">
    <text evidence="2">Belongs to the ninjurin family.</text>
</comment>
<feature type="transmembrane region" description="Helical" evidence="8">
    <location>
        <begin position="81"/>
        <end position="104"/>
    </location>
</feature>